<sequence>MRDFESSDLEDYFAEAAHLEDTEAMTEQGFKRFRRKNRPRPMPDARVSKDIRDPQANLSPVVDEEPEFRIQLPAPTPEPWELLRQVPLGVRRHILRRSSLISFFREDPAAKQFDLLRTRLLKTLKERGWSRVAVVSPTSGCGTTFAATNLALSLSRVREIRTVLMDLNQRDPGIGDALDIQALGDMPGFLMGEVPLQHHLVRCSETLAVGIAGAADRNAAEILHDPQTAETLDHMRDALKADVVLYDLPPLLEHDDLMAFLPQVDGVLLVADGQTTTAADLEACERVLDNQTQLLGVLLNRGR</sequence>
<dbReference type="EMBL" id="CP123584">
    <property type="protein sequence ID" value="WZK90006.1"/>
    <property type="molecule type" value="Genomic_DNA"/>
</dbReference>
<organism evidence="1 2">
    <name type="scientific">Aliisedimentitalea scapharcae</name>
    <dbReference type="NCBI Taxonomy" id="1524259"/>
    <lineage>
        <taxon>Bacteria</taxon>
        <taxon>Pseudomonadati</taxon>
        <taxon>Pseudomonadota</taxon>
        <taxon>Alphaproteobacteria</taxon>
        <taxon>Rhodobacterales</taxon>
        <taxon>Roseobacteraceae</taxon>
        <taxon>Aliisedimentitalea</taxon>
    </lineage>
</organism>
<dbReference type="PANTHER" id="PTHR32309">
    <property type="entry name" value="TYROSINE-PROTEIN KINASE"/>
    <property type="match status" value="1"/>
</dbReference>
<dbReference type="RefSeq" id="WP_406648510.1">
    <property type="nucleotide sequence ID" value="NZ_CP123584.1"/>
</dbReference>
<reference evidence="1 2" key="1">
    <citation type="submission" date="2023-04" db="EMBL/GenBank/DDBJ databases">
        <title>Complete genome sequence of Alisedimentitalea scapharcae.</title>
        <authorList>
            <person name="Rong J.-C."/>
            <person name="Yi M.-L."/>
            <person name="Zhao Q."/>
        </authorList>
    </citation>
    <scope>NUCLEOTIDE SEQUENCE [LARGE SCALE GENOMIC DNA]</scope>
    <source>
        <strain evidence="1 2">KCTC 42119</strain>
    </source>
</reference>
<keyword evidence="2" id="KW-1185">Reference proteome</keyword>
<dbReference type="PANTHER" id="PTHR32309:SF31">
    <property type="entry name" value="CAPSULAR EXOPOLYSACCHARIDE FAMILY"/>
    <property type="match status" value="1"/>
</dbReference>
<protein>
    <submittedName>
        <fullName evidence="1">Exopolysaccharide biosynthesis protein</fullName>
    </submittedName>
</protein>
<accession>A0ABZ2XZD4</accession>
<evidence type="ECO:0000313" key="1">
    <source>
        <dbReference type="EMBL" id="WZK90006.1"/>
    </source>
</evidence>
<dbReference type="InterPro" id="IPR050445">
    <property type="entry name" value="Bact_polysacc_biosynth/exp"/>
</dbReference>
<evidence type="ECO:0000313" key="2">
    <source>
        <dbReference type="Proteomes" id="UP001623232"/>
    </source>
</evidence>
<gene>
    <name evidence="1" type="ORF">QEZ52_05530</name>
</gene>
<dbReference type="Proteomes" id="UP001623232">
    <property type="component" value="Chromosome"/>
</dbReference>
<dbReference type="Gene3D" id="3.40.50.300">
    <property type="entry name" value="P-loop containing nucleotide triphosphate hydrolases"/>
    <property type="match status" value="1"/>
</dbReference>
<name>A0ABZ2XZD4_9RHOB</name>
<proteinExistence type="predicted"/>
<dbReference type="SUPFAM" id="SSF52540">
    <property type="entry name" value="P-loop containing nucleoside triphosphate hydrolases"/>
    <property type="match status" value="1"/>
</dbReference>
<dbReference type="InterPro" id="IPR027417">
    <property type="entry name" value="P-loop_NTPase"/>
</dbReference>